<dbReference type="SUPFAM" id="SSF55144">
    <property type="entry name" value="LigT-like"/>
    <property type="match status" value="1"/>
</dbReference>
<dbReference type="EMBL" id="JAVFHQ010000086">
    <property type="protein sequence ID" value="KAK4539673.1"/>
    <property type="molecule type" value="Genomic_DNA"/>
</dbReference>
<evidence type="ECO:0000313" key="2">
    <source>
        <dbReference type="EMBL" id="KAK4539673.1"/>
    </source>
</evidence>
<evidence type="ECO:0000256" key="1">
    <source>
        <dbReference type="SAM" id="MobiDB-lite"/>
    </source>
</evidence>
<feature type="compositionally biased region" description="Polar residues" evidence="1">
    <location>
        <begin position="11"/>
        <end position="22"/>
    </location>
</feature>
<evidence type="ECO:0008006" key="4">
    <source>
        <dbReference type="Google" id="ProtNLM"/>
    </source>
</evidence>
<dbReference type="InterPro" id="IPR009097">
    <property type="entry name" value="Cyclic_Pdiesterase"/>
</dbReference>
<keyword evidence="3" id="KW-1185">Reference proteome</keyword>
<gene>
    <name evidence="2" type="ORF">LTR36_010436</name>
</gene>
<name>A0AAV9J439_9PEZI</name>
<dbReference type="Proteomes" id="UP001324427">
    <property type="component" value="Unassembled WGS sequence"/>
</dbReference>
<protein>
    <recommendedName>
        <fullName evidence="4">RNA ligase/cyclic nucleotide phosphodiesterase</fullName>
    </recommendedName>
</protein>
<proteinExistence type="predicted"/>
<evidence type="ECO:0000313" key="3">
    <source>
        <dbReference type="Proteomes" id="UP001324427"/>
    </source>
</evidence>
<reference evidence="2 3" key="1">
    <citation type="submission" date="2021-11" db="EMBL/GenBank/DDBJ databases">
        <title>Black yeast isolated from Biological Soil Crust.</title>
        <authorList>
            <person name="Kurbessoian T."/>
        </authorList>
    </citation>
    <scope>NUCLEOTIDE SEQUENCE [LARGE SCALE GENOMIC DNA]</scope>
    <source>
        <strain evidence="2 3">CCFEE 5522</strain>
    </source>
</reference>
<accession>A0AAV9J439</accession>
<organism evidence="2 3">
    <name type="scientific">Oleoguttula mirabilis</name>
    <dbReference type="NCBI Taxonomy" id="1507867"/>
    <lineage>
        <taxon>Eukaryota</taxon>
        <taxon>Fungi</taxon>
        <taxon>Dikarya</taxon>
        <taxon>Ascomycota</taxon>
        <taxon>Pezizomycotina</taxon>
        <taxon>Dothideomycetes</taxon>
        <taxon>Dothideomycetidae</taxon>
        <taxon>Mycosphaerellales</taxon>
        <taxon>Teratosphaeriaceae</taxon>
        <taxon>Oleoguttula</taxon>
    </lineage>
</organism>
<comment type="caution">
    <text evidence="2">The sequence shown here is derived from an EMBL/GenBank/DDBJ whole genome shotgun (WGS) entry which is preliminary data.</text>
</comment>
<dbReference type="AlphaFoldDB" id="A0AAV9J439"/>
<feature type="region of interest" description="Disordered" evidence="1">
    <location>
        <begin position="1"/>
        <end position="22"/>
    </location>
</feature>
<sequence length="314" mass="34876">MAAYYTFEDLSGSTTPSSSDNPYQGLIEACQHDHAQIQARYNTHRTNRNAQQREKLLAPGFSGVTVDEILAKLDDPTIEPGFEDWRHCLVFWARPPEKVRLLIAEIQRRLLQVAPTLWTTPSLNLHMTALEITHSLTAEEIDALVKIMLPSLPDVTGYTFGHRARLVKPVVSYDAQALALSFLPAAGEPGRSANGDTYTYHHLRRDLHSQAQATGVTVASRYVIPSAHLTIARFITKRDFEGLDGGKVDHAKMEKLVTTIGEVNQWLEAEYWPSADGIREGGEWIVGEDKGLECRKGALWYGSGGETVHLGKGF</sequence>